<keyword evidence="3" id="KW-1185">Reference proteome</keyword>
<evidence type="ECO:0000256" key="1">
    <source>
        <dbReference type="SAM" id="MobiDB-lite"/>
    </source>
</evidence>
<evidence type="ECO:0000313" key="2">
    <source>
        <dbReference type="EMBL" id="RZC75957.1"/>
    </source>
</evidence>
<dbReference type="Gramene" id="RZC75957">
    <property type="protein sequence ID" value="RZC75957"/>
    <property type="gene ID" value="C5167_001367"/>
</dbReference>
<dbReference type="AlphaFoldDB" id="A0A4Y7KT36"/>
<dbReference type="Proteomes" id="UP000316621">
    <property type="component" value="Chromosome 9"/>
</dbReference>
<sequence length="95" mass="10882">LSENPKTKSYSSSSTLPYSTSLHPAVLNQKWHLVSYGIQLEEHFELIAALIVSPLKYILFHRPNGNEDVFIDEVEGFHVTNMVRRGFQFSDLKDC</sequence>
<proteinExistence type="predicted"/>
<feature type="region of interest" description="Disordered" evidence="1">
    <location>
        <begin position="1"/>
        <end position="20"/>
    </location>
</feature>
<name>A0A4Y7KT36_PAPSO</name>
<dbReference type="EMBL" id="CM010723">
    <property type="protein sequence ID" value="RZC75957.1"/>
    <property type="molecule type" value="Genomic_DNA"/>
</dbReference>
<organism evidence="2 3">
    <name type="scientific">Papaver somniferum</name>
    <name type="common">Opium poppy</name>
    <dbReference type="NCBI Taxonomy" id="3469"/>
    <lineage>
        <taxon>Eukaryota</taxon>
        <taxon>Viridiplantae</taxon>
        <taxon>Streptophyta</taxon>
        <taxon>Embryophyta</taxon>
        <taxon>Tracheophyta</taxon>
        <taxon>Spermatophyta</taxon>
        <taxon>Magnoliopsida</taxon>
        <taxon>Ranunculales</taxon>
        <taxon>Papaveraceae</taxon>
        <taxon>Papaveroideae</taxon>
        <taxon>Papaver</taxon>
    </lineage>
</organism>
<feature type="non-terminal residue" evidence="2">
    <location>
        <position position="1"/>
    </location>
</feature>
<gene>
    <name evidence="2" type="ORF">C5167_001367</name>
</gene>
<reference evidence="2 3" key="1">
    <citation type="journal article" date="2018" name="Science">
        <title>The opium poppy genome and morphinan production.</title>
        <authorList>
            <person name="Guo L."/>
            <person name="Winzer T."/>
            <person name="Yang X."/>
            <person name="Li Y."/>
            <person name="Ning Z."/>
            <person name="He Z."/>
            <person name="Teodor R."/>
            <person name="Lu Y."/>
            <person name="Bowser T.A."/>
            <person name="Graham I.A."/>
            <person name="Ye K."/>
        </authorList>
    </citation>
    <scope>NUCLEOTIDE SEQUENCE [LARGE SCALE GENOMIC DNA]</scope>
    <source>
        <strain evidence="3">cv. HN1</strain>
        <tissue evidence="2">Leaves</tissue>
    </source>
</reference>
<evidence type="ECO:0000313" key="3">
    <source>
        <dbReference type="Proteomes" id="UP000316621"/>
    </source>
</evidence>
<feature type="compositionally biased region" description="Low complexity" evidence="1">
    <location>
        <begin position="7"/>
        <end position="20"/>
    </location>
</feature>
<protein>
    <submittedName>
        <fullName evidence="2">Uncharacterized protein</fullName>
    </submittedName>
</protein>
<accession>A0A4Y7KT36</accession>